<gene>
    <name evidence="1" type="ORF">SAMN04515672_1268</name>
</gene>
<reference evidence="2" key="1">
    <citation type="submission" date="2016-10" db="EMBL/GenBank/DDBJ databases">
        <authorList>
            <person name="Varghese N."/>
            <person name="Submissions S."/>
        </authorList>
    </citation>
    <scope>NUCLEOTIDE SEQUENCE [LARGE SCALE GENOMIC DNA]</scope>
    <source>
        <strain evidence="2">B4,CECT 8067,JCM 17497</strain>
    </source>
</reference>
<accession>A0A1G8VC24</accession>
<evidence type="ECO:0000313" key="2">
    <source>
        <dbReference type="Proteomes" id="UP000198882"/>
    </source>
</evidence>
<organism evidence="1 2">
    <name type="scientific">Natronorubrum texcoconense</name>
    <dbReference type="NCBI Taxonomy" id="1095776"/>
    <lineage>
        <taxon>Archaea</taxon>
        <taxon>Methanobacteriati</taxon>
        <taxon>Methanobacteriota</taxon>
        <taxon>Stenosarchaea group</taxon>
        <taxon>Halobacteria</taxon>
        <taxon>Halobacteriales</taxon>
        <taxon>Natrialbaceae</taxon>
        <taxon>Natronorubrum</taxon>
    </lineage>
</organism>
<sequence>MVCELVTFRTMLAVRLMAVWAKRIDGMGVVTRLRLIIGDDGELYECRNCGSKFDHEPDTCPTCGSAEIAHYEF</sequence>
<keyword evidence="2" id="KW-1185">Reference proteome</keyword>
<evidence type="ECO:0000313" key="1">
    <source>
        <dbReference type="EMBL" id="SDJ63553.1"/>
    </source>
</evidence>
<dbReference type="Proteomes" id="UP000198882">
    <property type="component" value="Unassembled WGS sequence"/>
</dbReference>
<dbReference type="AlphaFoldDB" id="A0A1G8VC24"/>
<proteinExistence type="predicted"/>
<name>A0A1G8VC24_9EURY</name>
<protein>
    <submittedName>
        <fullName evidence="1">Uncharacterized protein</fullName>
    </submittedName>
</protein>
<dbReference type="EMBL" id="FNFE01000001">
    <property type="protein sequence ID" value="SDJ63553.1"/>
    <property type="molecule type" value="Genomic_DNA"/>
</dbReference>